<dbReference type="EMBL" id="CP111020">
    <property type="protein sequence ID" value="WAR13959.1"/>
    <property type="molecule type" value="Genomic_DNA"/>
</dbReference>
<dbReference type="PANTHER" id="PTHR24291">
    <property type="entry name" value="CYTOCHROME P450 FAMILY 4"/>
    <property type="match status" value="1"/>
</dbReference>
<dbReference type="Gene3D" id="1.10.630.10">
    <property type="entry name" value="Cytochrome P450"/>
    <property type="match status" value="2"/>
</dbReference>
<dbReference type="InterPro" id="IPR017972">
    <property type="entry name" value="Cyt_P450_CS"/>
</dbReference>
<keyword evidence="2" id="KW-0479">Metal-binding</keyword>
<organism evidence="3 4">
    <name type="scientific">Mya arenaria</name>
    <name type="common">Soft-shell clam</name>
    <dbReference type="NCBI Taxonomy" id="6604"/>
    <lineage>
        <taxon>Eukaryota</taxon>
        <taxon>Metazoa</taxon>
        <taxon>Spiralia</taxon>
        <taxon>Lophotrochozoa</taxon>
        <taxon>Mollusca</taxon>
        <taxon>Bivalvia</taxon>
        <taxon>Autobranchia</taxon>
        <taxon>Heteroconchia</taxon>
        <taxon>Euheterodonta</taxon>
        <taxon>Imparidentia</taxon>
        <taxon>Neoheterodontei</taxon>
        <taxon>Myida</taxon>
        <taxon>Myoidea</taxon>
        <taxon>Myidae</taxon>
        <taxon>Mya</taxon>
    </lineage>
</organism>
<dbReference type="InterPro" id="IPR050196">
    <property type="entry name" value="Cytochrome_P450_Monoox"/>
</dbReference>
<protein>
    <submittedName>
        <fullName evidence="3">CP4F5-like protein</fullName>
    </submittedName>
</protein>
<keyword evidence="2" id="KW-0503">Monooxygenase</keyword>
<dbReference type="InterPro" id="IPR001128">
    <property type="entry name" value="Cyt_P450"/>
</dbReference>
<keyword evidence="4" id="KW-1185">Reference proteome</keyword>
<keyword evidence="2" id="KW-0560">Oxidoreductase</keyword>
<dbReference type="PANTHER" id="PTHR24291:SF201">
    <property type="entry name" value="CYTOCHROME P450, FAMILY 4, SUBFAMILY B, POLYPEPTIDE 7"/>
    <property type="match status" value="1"/>
</dbReference>
<keyword evidence="2" id="KW-0349">Heme</keyword>
<reference evidence="3" key="1">
    <citation type="submission" date="2022-11" db="EMBL/GenBank/DDBJ databases">
        <title>Centuries of genome instability and evolution in soft-shell clam transmissible cancer (bioRxiv).</title>
        <authorList>
            <person name="Hart S.F.M."/>
            <person name="Yonemitsu M.A."/>
            <person name="Giersch R.M."/>
            <person name="Beal B.F."/>
            <person name="Arriagada G."/>
            <person name="Davis B.W."/>
            <person name="Ostrander E.A."/>
            <person name="Goff S.P."/>
            <person name="Metzger M.J."/>
        </authorList>
    </citation>
    <scope>NUCLEOTIDE SEQUENCE</scope>
    <source>
        <strain evidence="3">MELC-2E11</strain>
        <tissue evidence="3">Siphon/mantle</tissue>
    </source>
</reference>
<keyword evidence="2" id="KW-0408">Iron</keyword>
<comment type="similarity">
    <text evidence="1 2">Belongs to the cytochrome P450 family.</text>
</comment>
<evidence type="ECO:0000313" key="3">
    <source>
        <dbReference type="EMBL" id="WAR13959.1"/>
    </source>
</evidence>
<evidence type="ECO:0000313" key="4">
    <source>
        <dbReference type="Proteomes" id="UP001164746"/>
    </source>
</evidence>
<proteinExistence type="inferred from homology"/>
<dbReference type="Proteomes" id="UP001164746">
    <property type="component" value="Chromosome 9"/>
</dbReference>
<sequence length="199" mass="22596">MAPNRQKTAIKGKLDELAEGQTSFEAFRHLGLCSLDIINQSVFSYCTDCQLQGENNPYVHAVQRLSDLWIKRSLYASEGNEDEETSGLDFLDIILKAKDDDGRGLTPLEVRDEVDTFLFEGSHVAIDIYNIHHNASMWGEDYDNFRPSRFEGDAARDMDPFAFVPFSAGPRNCIGQNFAMNEMKVVISRLLHRTVHTKF</sequence>
<dbReference type="PROSITE" id="PS00086">
    <property type="entry name" value="CYTOCHROME_P450"/>
    <property type="match status" value="1"/>
</dbReference>
<dbReference type="InterPro" id="IPR036396">
    <property type="entry name" value="Cyt_P450_sf"/>
</dbReference>
<dbReference type="Pfam" id="PF00067">
    <property type="entry name" value="p450"/>
    <property type="match status" value="1"/>
</dbReference>
<dbReference type="SUPFAM" id="SSF48264">
    <property type="entry name" value="Cytochrome P450"/>
    <property type="match status" value="1"/>
</dbReference>
<evidence type="ECO:0000256" key="1">
    <source>
        <dbReference type="ARBA" id="ARBA00010617"/>
    </source>
</evidence>
<name>A0ABY7EYB9_MYAAR</name>
<accession>A0ABY7EYB9</accession>
<evidence type="ECO:0000256" key="2">
    <source>
        <dbReference type="RuleBase" id="RU000461"/>
    </source>
</evidence>
<gene>
    <name evidence="3" type="ORF">MAR_004064</name>
</gene>